<accession>A0A507ATV3</accession>
<feature type="region of interest" description="Disordered" evidence="1">
    <location>
        <begin position="1"/>
        <end position="43"/>
    </location>
</feature>
<dbReference type="OrthoDB" id="4842213at2759"/>
<feature type="compositionally biased region" description="Low complexity" evidence="1">
    <location>
        <begin position="10"/>
        <end position="36"/>
    </location>
</feature>
<dbReference type="AlphaFoldDB" id="A0A507ATV3"/>
<gene>
    <name evidence="2" type="ORF">E0L32_000639</name>
</gene>
<dbReference type="RefSeq" id="XP_030995956.1">
    <property type="nucleotide sequence ID" value="XM_031141024.1"/>
</dbReference>
<evidence type="ECO:0000256" key="1">
    <source>
        <dbReference type="SAM" id="MobiDB-lite"/>
    </source>
</evidence>
<organism evidence="2 3">
    <name type="scientific">Thyridium curvatum</name>
    <dbReference type="NCBI Taxonomy" id="1093900"/>
    <lineage>
        <taxon>Eukaryota</taxon>
        <taxon>Fungi</taxon>
        <taxon>Dikarya</taxon>
        <taxon>Ascomycota</taxon>
        <taxon>Pezizomycotina</taxon>
        <taxon>Sordariomycetes</taxon>
        <taxon>Sordariomycetidae</taxon>
        <taxon>Thyridiales</taxon>
        <taxon>Thyridiaceae</taxon>
        <taxon>Thyridium</taxon>
    </lineage>
</organism>
<evidence type="ECO:0000313" key="3">
    <source>
        <dbReference type="Proteomes" id="UP000319257"/>
    </source>
</evidence>
<dbReference type="EMBL" id="SKBQ01000002">
    <property type="protein sequence ID" value="TPX14245.1"/>
    <property type="molecule type" value="Genomic_DNA"/>
</dbReference>
<protein>
    <submittedName>
        <fullName evidence="2">Uncharacterized protein</fullName>
    </submittedName>
</protein>
<dbReference type="GeneID" id="41968086"/>
<dbReference type="InParanoid" id="A0A507ATV3"/>
<sequence>MTSFRRRSVRSNSSSDTCRSSTSESSSSAASQNQSLSKRKESKSRFLSSFKDWMSTSEPSTQALKQHKLDTYRKAGVALDDPQANAKLHIPLCRIPEEAIKPCGRGVEPEEAIVRRMAEKRKARNSCSGSRSSGSYSSHSSRGISSKVAPFDFDRPDPFGPSR</sequence>
<proteinExistence type="predicted"/>
<dbReference type="Proteomes" id="UP000319257">
    <property type="component" value="Unassembled WGS sequence"/>
</dbReference>
<keyword evidence="3" id="KW-1185">Reference proteome</keyword>
<comment type="caution">
    <text evidence="2">The sequence shown here is derived from an EMBL/GenBank/DDBJ whole genome shotgun (WGS) entry which is preliminary data.</text>
</comment>
<feature type="compositionally biased region" description="Low complexity" evidence="1">
    <location>
        <begin position="125"/>
        <end position="146"/>
    </location>
</feature>
<evidence type="ECO:0000313" key="2">
    <source>
        <dbReference type="EMBL" id="TPX14245.1"/>
    </source>
</evidence>
<name>A0A507ATV3_9PEZI</name>
<reference evidence="2 3" key="1">
    <citation type="submission" date="2019-06" db="EMBL/GenBank/DDBJ databases">
        <title>Draft genome sequence of the filamentous fungus Phialemoniopsis curvata isolated from diesel fuel.</title>
        <authorList>
            <person name="Varaljay V.A."/>
            <person name="Lyon W.J."/>
            <person name="Crouch A.L."/>
            <person name="Drake C.E."/>
            <person name="Hollomon J.M."/>
            <person name="Nadeau L.J."/>
            <person name="Nunn H.S."/>
            <person name="Stevenson B.S."/>
            <person name="Bojanowski C.L."/>
            <person name="Crookes-Goodson W.J."/>
        </authorList>
    </citation>
    <scope>NUCLEOTIDE SEQUENCE [LARGE SCALE GENOMIC DNA]</scope>
    <source>
        <strain evidence="2 3">D216</strain>
    </source>
</reference>
<feature type="region of interest" description="Disordered" evidence="1">
    <location>
        <begin position="117"/>
        <end position="163"/>
    </location>
</feature>